<proteinExistence type="predicted"/>
<sequence>MIHTVANWSHRPSSPQAQVLTICLPLVAWYPRGQGHSSELAAPTYTAPWADSRKTNLAKFTPSKCSTLIVTDLVAWGLDIPLLDNAMNFSFLAKDKLCLCHEGHVPRADRSGTVYSLVTPDEVPYLLDLHLFLGHVLILACPHEEPSSAVSVDCVLGRVPQSIIDEEDCSLRNTLEASLELWALGCMDDKAQQQRVHLQPAPSPEPIERAKELDLTGQGLHPSSG</sequence>
<gene>
    <name evidence="6" type="ORF">mPipKuh1_008486</name>
</gene>
<organism evidence="6 7">
    <name type="scientific">Pipistrellus kuhlii</name>
    <name type="common">Kuhl's pipistrelle</name>
    <dbReference type="NCBI Taxonomy" id="59472"/>
    <lineage>
        <taxon>Eukaryota</taxon>
        <taxon>Metazoa</taxon>
        <taxon>Chordata</taxon>
        <taxon>Craniata</taxon>
        <taxon>Vertebrata</taxon>
        <taxon>Euteleostomi</taxon>
        <taxon>Mammalia</taxon>
        <taxon>Eutheria</taxon>
        <taxon>Laurasiatheria</taxon>
        <taxon>Chiroptera</taxon>
        <taxon>Yangochiroptera</taxon>
        <taxon>Vespertilionidae</taxon>
        <taxon>Pipistrellus</taxon>
    </lineage>
</organism>
<keyword evidence="7" id="KW-1185">Reference proteome</keyword>
<keyword evidence="2" id="KW-0378">Hydrolase</keyword>
<dbReference type="AlphaFoldDB" id="A0A7J7VBB0"/>
<evidence type="ECO:0000256" key="2">
    <source>
        <dbReference type="ARBA" id="ARBA00022801"/>
    </source>
</evidence>
<keyword evidence="1" id="KW-0547">Nucleotide-binding</keyword>
<reference evidence="6 7" key="1">
    <citation type="journal article" date="2020" name="Nature">
        <title>Six reference-quality genomes reveal evolution of bat adaptations.</title>
        <authorList>
            <person name="Jebb D."/>
            <person name="Huang Z."/>
            <person name="Pippel M."/>
            <person name="Hughes G.M."/>
            <person name="Lavrichenko K."/>
            <person name="Devanna P."/>
            <person name="Winkler S."/>
            <person name="Jermiin L.S."/>
            <person name="Skirmuntt E.C."/>
            <person name="Katzourakis A."/>
            <person name="Burkitt-Gray L."/>
            <person name="Ray D.A."/>
            <person name="Sullivan K.A.M."/>
            <person name="Roscito J.G."/>
            <person name="Kirilenko B.M."/>
            <person name="Davalos L.M."/>
            <person name="Corthals A.P."/>
            <person name="Power M.L."/>
            <person name="Jones G."/>
            <person name="Ransome R.D."/>
            <person name="Dechmann D.K.N."/>
            <person name="Locatelli A.G."/>
            <person name="Puechmaille S.J."/>
            <person name="Fedrigo O."/>
            <person name="Jarvis E.D."/>
            <person name="Hiller M."/>
            <person name="Vernes S.C."/>
            <person name="Myers E.W."/>
            <person name="Teeling E.C."/>
        </authorList>
    </citation>
    <scope>NUCLEOTIDE SEQUENCE [LARGE SCALE GENOMIC DNA]</scope>
    <source>
        <strain evidence="6">MPipKuh1</strain>
        <tissue evidence="6">Flight muscle</tissue>
    </source>
</reference>
<dbReference type="SUPFAM" id="SSF52540">
    <property type="entry name" value="P-loop containing nucleoside triphosphate hydrolases"/>
    <property type="match status" value="1"/>
</dbReference>
<dbReference type="GO" id="GO:0016787">
    <property type="term" value="F:hydrolase activity"/>
    <property type="evidence" value="ECO:0007669"/>
    <property type="project" value="UniProtKB-KW"/>
</dbReference>
<name>A0A7J7VBB0_PIPKU</name>
<dbReference type="PANTHER" id="PTHR47959">
    <property type="entry name" value="ATP-DEPENDENT RNA HELICASE RHLE-RELATED"/>
    <property type="match status" value="1"/>
</dbReference>
<accession>A0A7J7VBB0</accession>
<evidence type="ECO:0000256" key="3">
    <source>
        <dbReference type="ARBA" id="ARBA00022806"/>
    </source>
</evidence>
<protein>
    <submittedName>
        <fullName evidence="6">Uncharacterized protein</fullName>
    </submittedName>
</protein>
<dbReference type="Gene3D" id="3.40.50.300">
    <property type="entry name" value="P-loop containing nucleotide triphosphate hydrolases"/>
    <property type="match status" value="1"/>
</dbReference>
<evidence type="ECO:0000256" key="1">
    <source>
        <dbReference type="ARBA" id="ARBA00022741"/>
    </source>
</evidence>
<dbReference type="InterPro" id="IPR050079">
    <property type="entry name" value="DEAD_box_RNA_helicase"/>
</dbReference>
<evidence type="ECO:0000256" key="5">
    <source>
        <dbReference type="SAM" id="MobiDB-lite"/>
    </source>
</evidence>
<evidence type="ECO:0000313" key="7">
    <source>
        <dbReference type="Proteomes" id="UP000558488"/>
    </source>
</evidence>
<dbReference type="InterPro" id="IPR027417">
    <property type="entry name" value="P-loop_NTPase"/>
</dbReference>
<keyword evidence="4" id="KW-0067">ATP-binding</keyword>
<dbReference type="Proteomes" id="UP000558488">
    <property type="component" value="Unassembled WGS sequence"/>
</dbReference>
<dbReference type="GO" id="GO:0005829">
    <property type="term" value="C:cytosol"/>
    <property type="evidence" value="ECO:0007669"/>
    <property type="project" value="TreeGrafter"/>
</dbReference>
<dbReference type="GO" id="GO:0005524">
    <property type="term" value="F:ATP binding"/>
    <property type="evidence" value="ECO:0007669"/>
    <property type="project" value="UniProtKB-KW"/>
</dbReference>
<keyword evidence="3" id="KW-0347">Helicase</keyword>
<dbReference type="GO" id="GO:0003724">
    <property type="term" value="F:RNA helicase activity"/>
    <property type="evidence" value="ECO:0007669"/>
    <property type="project" value="TreeGrafter"/>
</dbReference>
<dbReference type="PANTHER" id="PTHR47959:SF8">
    <property type="entry name" value="RNA HELICASE"/>
    <property type="match status" value="1"/>
</dbReference>
<feature type="region of interest" description="Disordered" evidence="5">
    <location>
        <begin position="198"/>
        <end position="225"/>
    </location>
</feature>
<dbReference type="EMBL" id="JACAGB010000015">
    <property type="protein sequence ID" value="KAF6322485.1"/>
    <property type="molecule type" value="Genomic_DNA"/>
</dbReference>
<evidence type="ECO:0000313" key="6">
    <source>
        <dbReference type="EMBL" id="KAF6322485.1"/>
    </source>
</evidence>
<evidence type="ECO:0000256" key="4">
    <source>
        <dbReference type="ARBA" id="ARBA00022840"/>
    </source>
</evidence>
<comment type="caution">
    <text evidence="6">The sequence shown here is derived from an EMBL/GenBank/DDBJ whole genome shotgun (WGS) entry which is preliminary data.</text>
</comment>